<evidence type="ECO:0000313" key="3">
    <source>
        <dbReference type="Proteomes" id="UP000277326"/>
    </source>
</evidence>
<evidence type="ECO:0000313" key="1">
    <source>
        <dbReference type="EMBL" id="AZH24568.1"/>
    </source>
</evidence>
<reference evidence="2" key="3">
    <citation type="submission" date="2018-10" db="EMBL/GenBank/DDBJ databases">
        <authorList>
            <person name="Whitman W."/>
            <person name="Huntemann M."/>
            <person name="Clum A."/>
            <person name="Pillay M."/>
            <person name="Palaniappan K."/>
            <person name="Varghese N."/>
            <person name="Mikhailova N."/>
            <person name="Stamatis D."/>
            <person name="Reddy T."/>
            <person name="Daum C."/>
            <person name="Shapiro N."/>
            <person name="Ivanova N."/>
            <person name="Kyrpides N."/>
            <person name="Woyke T."/>
        </authorList>
    </citation>
    <scope>NUCLEOTIDE SEQUENCE</scope>
    <source>
        <strain evidence="2">CGMCC 1.10124</strain>
    </source>
</reference>
<keyword evidence="4" id="KW-1185">Reference proteome</keyword>
<protein>
    <submittedName>
        <fullName evidence="2">Uncharacterized protein</fullName>
    </submittedName>
</protein>
<dbReference type="OrthoDB" id="239588at2157"/>
<reference evidence="1 4" key="2">
    <citation type="submission" date="2018-07" db="EMBL/GenBank/DDBJ databases">
        <title>Genome sequences of Haloplanus aerogenes JCM 16430T.</title>
        <authorList>
            <person name="Kim Y.B."/>
            <person name="Roh S.W."/>
        </authorList>
    </citation>
    <scope>NUCLEOTIDE SEQUENCE [LARGE SCALE GENOMIC DNA]</scope>
    <source>
        <strain evidence="1 4">JCM 16430</strain>
    </source>
</reference>
<dbReference type="EMBL" id="CP034145">
    <property type="protein sequence ID" value="AZH24568.1"/>
    <property type="molecule type" value="Genomic_DNA"/>
</dbReference>
<dbReference type="Proteomes" id="UP000282007">
    <property type="component" value="Chromosome"/>
</dbReference>
<dbReference type="GeneID" id="38470389"/>
<evidence type="ECO:0000313" key="2">
    <source>
        <dbReference type="EMBL" id="RMB23777.1"/>
    </source>
</evidence>
<sequence length="85" mass="9339">MVGSRTATAAVGLVASLLVSVAAWYYFDTLLAFLFLPFVPILWRSSRDETPPVRECSACGFATRDQSFDYCPRDGTPLDRRGDGS</sequence>
<dbReference type="RefSeq" id="WP_121919695.1">
    <property type="nucleotide sequence ID" value="NZ_CP034145.1"/>
</dbReference>
<dbReference type="AlphaFoldDB" id="A0A3M0DQ07"/>
<name>A0A3M0DQ07_9EURY</name>
<dbReference type="KEGG" id="haer:DU502_03845"/>
<organism evidence="2 3">
    <name type="scientific">Haloplanus aerogenes</name>
    <dbReference type="NCBI Taxonomy" id="660522"/>
    <lineage>
        <taxon>Archaea</taxon>
        <taxon>Methanobacteriati</taxon>
        <taxon>Methanobacteriota</taxon>
        <taxon>Stenosarchaea group</taxon>
        <taxon>Halobacteria</taxon>
        <taxon>Halobacteriales</taxon>
        <taxon>Haloferacaceae</taxon>
        <taxon>Haloplanus</taxon>
    </lineage>
</organism>
<accession>A0A3M0DQ07</accession>
<dbReference type="EMBL" id="REFS01000002">
    <property type="protein sequence ID" value="RMB23777.1"/>
    <property type="molecule type" value="Genomic_DNA"/>
</dbReference>
<evidence type="ECO:0000313" key="4">
    <source>
        <dbReference type="Proteomes" id="UP000282007"/>
    </source>
</evidence>
<gene>
    <name evidence="2" type="ORF">ATH50_1007</name>
    <name evidence="1" type="ORF">DU502_03845</name>
</gene>
<reference evidence="2 3" key="1">
    <citation type="journal article" date="2015" name="Stand. Genomic Sci.">
        <title>Genomic Encyclopedia of Bacterial and Archaeal Type Strains, Phase III: the genomes of soil and plant-associated and newly described type strains.</title>
        <authorList>
            <person name="Whitman W.B."/>
            <person name="Woyke T."/>
            <person name="Klenk H.P."/>
            <person name="Zhou Y."/>
            <person name="Lilburn T.G."/>
            <person name="Beck B.J."/>
            <person name="De Vos P."/>
            <person name="Vandamme P."/>
            <person name="Eisen J.A."/>
            <person name="Garrity G."/>
            <person name="Hugenholtz P."/>
            <person name="Kyrpides N.C."/>
        </authorList>
    </citation>
    <scope>NUCLEOTIDE SEQUENCE [LARGE SCALE GENOMIC DNA]</scope>
    <source>
        <strain evidence="2 3">CGMCC 1.10124</strain>
    </source>
</reference>
<dbReference type="Proteomes" id="UP000277326">
    <property type="component" value="Unassembled WGS sequence"/>
</dbReference>
<proteinExistence type="predicted"/>